<evidence type="ECO:0008006" key="4">
    <source>
        <dbReference type="Google" id="ProtNLM"/>
    </source>
</evidence>
<keyword evidence="1" id="KW-0732">Signal</keyword>
<dbReference type="Pfam" id="PF05096">
    <property type="entry name" value="Glu_cyclase_2"/>
    <property type="match status" value="1"/>
</dbReference>
<proteinExistence type="predicted"/>
<comment type="caution">
    <text evidence="2">The sequence shown here is derived from an EMBL/GenBank/DDBJ whole genome shotgun (WGS) entry which is preliminary data.</text>
</comment>
<dbReference type="Proteomes" id="UP000785679">
    <property type="component" value="Unassembled WGS sequence"/>
</dbReference>
<organism evidence="2 3">
    <name type="scientific">Halteria grandinella</name>
    <dbReference type="NCBI Taxonomy" id="5974"/>
    <lineage>
        <taxon>Eukaryota</taxon>
        <taxon>Sar</taxon>
        <taxon>Alveolata</taxon>
        <taxon>Ciliophora</taxon>
        <taxon>Intramacronucleata</taxon>
        <taxon>Spirotrichea</taxon>
        <taxon>Stichotrichia</taxon>
        <taxon>Sporadotrichida</taxon>
        <taxon>Halteriidae</taxon>
        <taxon>Halteria</taxon>
    </lineage>
</organism>
<dbReference type="EMBL" id="RRYP01018750">
    <property type="protein sequence ID" value="TNV73505.1"/>
    <property type="molecule type" value="Genomic_DNA"/>
</dbReference>
<reference evidence="2" key="1">
    <citation type="submission" date="2019-06" db="EMBL/GenBank/DDBJ databases">
        <authorList>
            <person name="Zheng W."/>
        </authorList>
    </citation>
    <scope>NUCLEOTIDE SEQUENCE</scope>
    <source>
        <strain evidence="2">QDHG01</strain>
    </source>
</reference>
<dbReference type="SUPFAM" id="SSF50969">
    <property type="entry name" value="YVTN repeat-like/Quinoprotein amine dehydrogenase"/>
    <property type="match status" value="1"/>
</dbReference>
<protein>
    <recommendedName>
        <fullName evidence="4">Glutamine cyclotransferase</fullName>
    </recommendedName>
</protein>
<dbReference type="AlphaFoldDB" id="A0A8J8SWR5"/>
<dbReference type="InterPro" id="IPR011044">
    <property type="entry name" value="Quino_amine_DH_bsu"/>
</dbReference>
<dbReference type="PANTHER" id="PTHR31270">
    <property type="entry name" value="GLUTAMINYL-PEPTIDE CYCLOTRANSFERASE"/>
    <property type="match status" value="1"/>
</dbReference>
<dbReference type="OrthoDB" id="409395at2759"/>
<feature type="chain" id="PRO_5035321075" description="Glutamine cyclotransferase" evidence="1">
    <location>
        <begin position="20"/>
        <end position="275"/>
    </location>
</feature>
<evidence type="ECO:0000256" key="1">
    <source>
        <dbReference type="SAM" id="SignalP"/>
    </source>
</evidence>
<dbReference type="GO" id="GO:0016603">
    <property type="term" value="F:glutaminyl-peptide cyclotransferase activity"/>
    <property type="evidence" value="ECO:0007669"/>
    <property type="project" value="InterPro"/>
</dbReference>
<evidence type="ECO:0000313" key="2">
    <source>
        <dbReference type="EMBL" id="TNV73505.1"/>
    </source>
</evidence>
<gene>
    <name evidence="2" type="ORF">FGO68_gene16573</name>
</gene>
<keyword evidence="3" id="KW-1185">Reference proteome</keyword>
<name>A0A8J8SWR5_HALGN</name>
<dbReference type="InterPro" id="IPR007788">
    <property type="entry name" value="QCT"/>
</dbReference>
<evidence type="ECO:0000313" key="3">
    <source>
        <dbReference type="Proteomes" id="UP000785679"/>
    </source>
</evidence>
<dbReference type="PANTHER" id="PTHR31270:SF1">
    <property type="entry name" value="GLUTAMINYL-PEPTIDE CYCLOTRANSFERASE"/>
    <property type="match status" value="1"/>
</dbReference>
<sequence>MKSTIISAVVALFLGLSTQNVDLGPAYSVKITGTTQWKEIKRIEKDPVFVEGLEFIDDTTLIESVGQYWGSQIRKVKMNTADSEIILEHSLPAGNFGEGCTKFNDFIYQMTYREGNVYVYDANTLEQVKVLKMPKEMEEGWGLTHDDTHLWASDGTDHLFKIRPDDFTVVEKLKVKDKNGKAVHYINELELVDDHIFGNVLPLNIIIKIDKKTGQIEKIYDFKTLFEAQMERVDEIGNYWDKTNNVMNGIAFNKVSNTFIITGKNWNYFFEVQLQ</sequence>
<accession>A0A8J8SWR5</accession>
<feature type="signal peptide" evidence="1">
    <location>
        <begin position="1"/>
        <end position="19"/>
    </location>
</feature>